<dbReference type="Pfam" id="PF13374">
    <property type="entry name" value="TPR_10"/>
    <property type="match status" value="1"/>
</dbReference>
<dbReference type="SUPFAM" id="SSF48452">
    <property type="entry name" value="TPR-like"/>
    <property type="match status" value="3"/>
</dbReference>
<reference evidence="6" key="1">
    <citation type="journal article" date="2021" name="Syst. Appl. Microbiol.">
        <title>Roseomonas hellenica sp. nov., isolated from roots of wild-growing Alkanna tinctoria.</title>
        <authorList>
            <person name="Rat A."/>
            <person name="Naranjo H.D."/>
            <person name="Lebbe L."/>
            <person name="Cnockaert M."/>
            <person name="Krigas N."/>
            <person name="Grigoriadou K."/>
            <person name="Maloupa E."/>
            <person name="Willems A."/>
        </authorList>
    </citation>
    <scope>NUCLEOTIDE SEQUENCE [LARGE SCALE GENOMIC DNA]</scope>
    <source>
        <strain evidence="6">LMG 31523</strain>
    </source>
</reference>
<dbReference type="Gene3D" id="1.25.40.10">
    <property type="entry name" value="Tetratricopeptide repeat domain"/>
    <property type="match status" value="3"/>
</dbReference>
<accession>A0ABS5F3H3</accession>
<gene>
    <name evidence="5" type="ORF">GXW71_22185</name>
</gene>
<keyword evidence="2" id="KW-0802">TPR repeat</keyword>
<evidence type="ECO:0000256" key="1">
    <source>
        <dbReference type="ARBA" id="ARBA00022737"/>
    </source>
</evidence>
<dbReference type="PANTHER" id="PTHR45641:SF19">
    <property type="entry name" value="NEPHROCYSTIN-3"/>
    <property type="match status" value="1"/>
</dbReference>
<keyword evidence="6" id="KW-1185">Reference proteome</keyword>
<comment type="caution">
    <text evidence="5">The sequence shown here is derived from an EMBL/GenBank/DDBJ whole genome shotgun (WGS) entry which is preliminary data.</text>
</comment>
<dbReference type="RefSeq" id="WP_211854866.1">
    <property type="nucleotide sequence ID" value="NZ_JAAGBB010000029.1"/>
</dbReference>
<protein>
    <submittedName>
        <fullName evidence="5">CHAT domain-containing protein</fullName>
    </submittedName>
</protein>
<dbReference type="PANTHER" id="PTHR45641">
    <property type="entry name" value="TETRATRICOPEPTIDE REPEAT PROTEIN (AFU_ORTHOLOGUE AFUA_6G03870)"/>
    <property type="match status" value="1"/>
</dbReference>
<organism evidence="5 6">
    <name type="scientific">Plastoroseomonas hellenica</name>
    <dbReference type="NCBI Taxonomy" id="2687306"/>
    <lineage>
        <taxon>Bacteria</taxon>
        <taxon>Pseudomonadati</taxon>
        <taxon>Pseudomonadota</taxon>
        <taxon>Alphaproteobacteria</taxon>
        <taxon>Acetobacterales</taxon>
        <taxon>Acetobacteraceae</taxon>
        <taxon>Plastoroseomonas</taxon>
    </lineage>
</organism>
<proteinExistence type="predicted"/>
<dbReference type="Pfam" id="PF13424">
    <property type="entry name" value="TPR_12"/>
    <property type="match status" value="1"/>
</dbReference>
<evidence type="ECO:0000313" key="5">
    <source>
        <dbReference type="EMBL" id="MBR0667087.1"/>
    </source>
</evidence>
<evidence type="ECO:0000256" key="3">
    <source>
        <dbReference type="SAM" id="SignalP"/>
    </source>
</evidence>
<dbReference type="InterPro" id="IPR011990">
    <property type="entry name" value="TPR-like_helical_dom_sf"/>
</dbReference>
<feature type="signal peptide" evidence="3">
    <location>
        <begin position="1"/>
        <end position="24"/>
    </location>
</feature>
<keyword evidence="3" id="KW-0732">Signal</keyword>
<dbReference type="Pfam" id="PF12770">
    <property type="entry name" value="CHAT"/>
    <property type="match status" value="1"/>
</dbReference>
<dbReference type="SMART" id="SM00028">
    <property type="entry name" value="TPR"/>
    <property type="match status" value="5"/>
</dbReference>
<dbReference type="Proteomes" id="UP001196870">
    <property type="component" value="Unassembled WGS sequence"/>
</dbReference>
<evidence type="ECO:0000313" key="6">
    <source>
        <dbReference type="Proteomes" id="UP001196870"/>
    </source>
</evidence>
<dbReference type="InterPro" id="IPR019734">
    <property type="entry name" value="TPR_rpt"/>
</dbReference>
<dbReference type="EMBL" id="JAAGBB010000029">
    <property type="protein sequence ID" value="MBR0667087.1"/>
    <property type="molecule type" value="Genomic_DNA"/>
</dbReference>
<sequence>MGIRASLAGLFLALAALQTTQAAAQGRPPIATPPPAEAVLRSARQLQESGRPDAALREIGAYLARPGHRASLDLAVIRLEAARAGVAAERPDAARTHLLAATRLIEQLRPEQPLLARFQRELARVHERLGDIPRAGSLLQDTLTGLRSHDAAAAAEAANALGVILTELARPEQALLALQVSLDLLFEAGITGEPVVTALVNVTNAELEAGRVDAARQAAERARLAAEGNPQLAAVARFALALVMLRESDLLGAETILVELAQNDRPDNLRGHALNLLATSRFNRGQHPEAAEAAFRALDAYRDALGDRHPAFGRALHTLGIIHVELGAPAAARAFLERSIAVARAAFGQEAVQTHLSGVELAALEVQALSGVESAERRARAALGAMQATALPDRRPEALATVVLGRVAEARRQIATAARLYRRAQATLETARGPNTPDLGFSLVRLGRMLTRAGQYAEAAPPLDRAITIYERVGGAGTVRLAEAMTARAELRAVSGDRRGALEQIRRAYTLLSDRVAAGEAPSGAGEAQHRSARALFAAQAMLLRTLIDLDPAALEEAFAASQSSLISRAGEALRRSSLRIMAGAGSEAALLRAPAEAAESLRQTDALVLEAAAKPGGSGELQRLQTLRAEQLRSLQAASTELRRRNPALAEFLQPRPARLNEVREALADDEAVLAPLISEDQTILWVITRSTALAVPVDLSRDALSALVDRIRGSLDLSRPGGPPAFARDAAEALHAALVGPAEATGAIANVSHVLLVPDGALQRLPPHLLARPGGGWLVDRYATSILPSLSAFASVREAARRSSMASRALLGVGDPRLSRYGAAAPGSRGVPASVRNGLSALSELPETALELRALAELLGSGESTVLLGRDATERGLAEAGPEQYRYLAFATHAVMAGEIPGLAEPAIVLTPNDEEVPFEGLLTASDVAAMRLDADLVLLSACNTAAPEGGPYAEGLSGLARAFLQAGARRLLVSHWAVNSQAAVLLTTAFVAARTRDPGARPAAHLQEAMRHLLRLHDGVAGHPAYWAPFVIVGG</sequence>
<evidence type="ECO:0000259" key="4">
    <source>
        <dbReference type="Pfam" id="PF12770"/>
    </source>
</evidence>
<name>A0ABS5F3H3_9PROT</name>
<evidence type="ECO:0000256" key="2">
    <source>
        <dbReference type="ARBA" id="ARBA00022803"/>
    </source>
</evidence>
<keyword evidence="1" id="KW-0677">Repeat</keyword>
<feature type="chain" id="PRO_5046189192" evidence="3">
    <location>
        <begin position="25"/>
        <end position="1038"/>
    </location>
</feature>
<dbReference type="InterPro" id="IPR024983">
    <property type="entry name" value="CHAT_dom"/>
</dbReference>
<feature type="domain" description="CHAT" evidence="4">
    <location>
        <begin position="731"/>
        <end position="1037"/>
    </location>
</feature>